<reference evidence="1 2" key="1">
    <citation type="submission" date="2015-01" db="EMBL/GenBank/DDBJ databases">
        <title>Evolution of Trichinella species and genotypes.</title>
        <authorList>
            <person name="Korhonen P.K."/>
            <person name="Edoardo P."/>
            <person name="Giuseppe L.R."/>
            <person name="Gasser R.B."/>
        </authorList>
    </citation>
    <scope>NUCLEOTIDE SEQUENCE [LARGE SCALE GENOMIC DNA]</scope>
    <source>
        <strain evidence="1">ISS13</strain>
    </source>
</reference>
<protein>
    <submittedName>
        <fullName evidence="1">Uncharacterized protein</fullName>
    </submittedName>
</protein>
<comment type="caution">
    <text evidence="1">The sequence shown here is derived from an EMBL/GenBank/DDBJ whole genome shotgun (WGS) entry which is preliminary data.</text>
</comment>
<accession>A0A0V1DPA1</accession>
<name>A0A0V1DPA1_TRIPS</name>
<organism evidence="1 2">
    <name type="scientific">Trichinella pseudospiralis</name>
    <name type="common">Parasitic roundworm</name>
    <dbReference type="NCBI Taxonomy" id="6337"/>
    <lineage>
        <taxon>Eukaryota</taxon>
        <taxon>Metazoa</taxon>
        <taxon>Ecdysozoa</taxon>
        <taxon>Nematoda</taxon>
        <taxon>Enoplea</taxon>
        <taxon>Dorylaimia</taxon>
        <taxon>Trichinellida</taxon>
        <taxon>Trichinellidae</taxon>
        <taxon>Trichinella</taxon>
    </lineage>
</organism>
<gene>
    <name evidence="1" type="ORF">T4A_13506</name>
</gene>
<evidence type="ECO:0000313" key="2">
    <source>
        <dbReference type="Proteomes" id="UP000054632"/>
    </source>
</evidence>
<dbReference type="EMBL" id="JYDR01001387">
    <property type="protein sequence ID" value="KRY63252.1"/>
    <property type="molecule type" value="Genomic_DNA"/>
</dbReference>
<evidence type="ECO:0000313" key="1">
    <source>
        <dbReference type="EMBL" id="KRY63252.1"/>
    </source>
</evidence>
<proteinExistence type="predicted"/>
<dbReference type="Proteomes" id="UP000054632">
    <property type="component" value="Unassembled WGS sequence"/>
</dbReference>
<sequence>MQLIHLFYVHDDLWQSLVHAIPPPADKSILPPPP</sequence>
<dbReference type="AlphaFoldDB" id="A0A0V1DPA1"/>